<feature type="transmembrane region" description="Helical" evidence="7">
    <location>
        <begin position="418"/>
        <end position="440"/>
    </location>
</feature>
<feature type="transmembrane region" description="Helical" evidence="7">
    <location>
        <begin position="230"/>
        <end position="249"/>
    </location>
</feature>
<feature type="transmembrane region" description="Helical" evidence="7">
    <location>
        <begin position="183"/>
        <end position="202"/>
    </location>
</feature>
<sequence length="515" mass="54585">MNVLHTTDYVIVAVYLLVVVAVCVRVTRKNPDADELFLAGRTLGAGVIGLSLFASNISSTTLIGLPGAAWSTGISVANYEWMAALVLVFTAVFVAPVLIGRRITTVPELLEQRFDARLRRYLSATSLILSVLLDTAGSLYAGALVVMLFVPGLALGPTCAALAVFAGLYTAAGGLRAVAYTDVLQSLVLLIGSVILFALVFAEFDYSWAEVTARVPAEKLSLIRPLDDPALPWLGTLLGLPILGFYYWTMNQYVCQRLLGARDIGVAGRGALIAAALKLLPLFLMVLPGVMAVALFADLERPDTVFPRLIAEFAPPGLAGLMLAGLLAAIMSSVDSALNSASTLVICDFVQPRRPRLDTKALARLGRYTTLGLMIIAALWAPAIDNFPGLFAYLQQAFAYVTPPLVAVFAAGMLSTRLSANAALAGLLSGHGVSAVWFLATQLGWLDVHFTIVAFVLLVVTLVACALWQLILGGTVTAGQLASVDASRVEPAPRIVRRGAVALTAMTVLLVIAFW</sequence>
<proteinExistence type="inferred from homology"/>
<dbReference type="AlphaFoldDB" id="A0A2U8GTN0"/>
<feature type="transmembrane region" description="Helical" evidence="7">
    <location>
        <begin position="317"/>
        <end position="345"/>
    </location>
</feature>
<dbReference type="InterPro" id="IPR038377">
    <property type="entry name" value="Na/Glc_symporter_sf"/>
</dbReference>
<comment type="similarity">
    <text evidence="2 6">Belongs to the sodium:solute symporter (SSF) (TC 2.A.21) family.</text>
</comment>
<organism evidence="8 9">
    <name type="scientific">Parazoarcus communis</name>
    <dbReference type="NCBI Taxonomy" id="41977"/>
    <lineage>
        <taxon>Bacteria</taxon>
        <taxon>Pseudomonadati</taxon>
        <taxon>Pseudomonadota</taxon>
        <taxon>Betaproteobacteria</taxon>
        <taxon>Rhodocyclales</taxon>
        <taxon>Zoogloeaceae</taxon>
        <taxon>Parazoarcus</taxon>
    </lineage>
</organism>
<name>A0A2U8GTN0_9RHOO</name>
<evidence type="ECO:0000256" key="2">
    <source>
        <dbReference type="ARBA" id="ARBA00006434"/>
    </source>
</evidence>
<keyword evidence="3 7" id="KW-0812">Transmembrane</keyword>
<evidence type="ECO:0000256" key="1">
    <source>
        <dbReference type="ARBA" id="ARBA00004141"/>
    </source>
</evidence>
<dbReference type="PANTHER" id="PTHR11819:SF195">
    <property type="entry name" value="SODIUM_GLUCOSE COTRANSPORTER 4"/>
    <property type="match status" value="1"/>
</dbReference>
<feature type="transmembrane region" description="Helical" evidence="7">
    <location>
        <begin position="121"/>
        <end position="142"/>
    </location>
</feature>
<evidence type="ECO:0000313" key="8">
    <source>
        <dbReference type="EMBL" id="AWI76784.1"/>
    </source>
</evidence>
<feature type="transmembrane region" description="Helical" evidence="7">
    <location>
        <begin position="148"/>
        <end position="171"/>
    </location>
</feature>
<dbReference type="EMBL" id="CP022187">
    <property type="protein sequence ID" value="AWI76784.1"/>
    <property type="molecule type" value="Genomic_DNA"/>
</dbReference>
<comment type="subcellular location">
    <subcellularLocation>
        <location evidence="1">Membrane</location>
        <topology evidence="1">Multi-pass membrane protein</topology>
    </subcellularLocation>
</comment>
<dbReference type="InterPro" id="IPR001734">
    <property type="entry name" value="Na/solute_symporter"/>
</dbReference>
<dbReference type="RefSeq" id="WP_108950483.1">
    <property type="nucleotide sequence ID" value="NZ_CP022187.1"/>
</dbReference>
<dbReference type="Gene3D" id="1.20.1730.10">
    <property type="entry name" value="Sodium/glucose cotransporter"/>
    <property type="match status" value="1"/>
</dbReference>
<evidence type="ECO:0000256" key="6">
    <source>
        <dbReference type="RuleBase" id="RU362091"/>
    </source>
</evidence>
<evidence type="ECO:0000256" key="3">
    <source>
        <dbReference type="ARBA" id="ARBA00022692"/>
    </source>
</evidence>
<feature type="transmembrane region" description="Helical" evidence="7">
    <location>
        <begin position="452"/>
        <end position="474"/>
    </location>
</feature>
<protein>
    <submittedName>
        <fullName evidence="8">Na+/glucose cotransporter</fullName>
    </submittedName>
</protein>
<dbReference type="GO" id="GO:0005412">
    <property type="term" value="F:D-glucose:sodium symporter activity"/>
    <property type="evidence" value="ECO:0007669"/>
    <property type="project" value="TreeGrafter"/>
</dbReference>
<gene>
    <name evidence="8" type="ORF">CEW83_17455</name>
</gene>
<feature type="transmembrane region" description="Helical" evidence="7">
    <location>
        <begin position="270"/>
        <end position="297"/>
    </location>
</feature>
<dbReference type="KEGG" id="acom:CEW83_17455"/>
<evidence type="ECO:0000256" key="5">
    <source>
        <dbReference type="ARBA" id="ARBA00023136"/>
    </source>
</evidence>
<dbReference type="NCBIfam" id="TIGR00813">
    <property type="entry name" value="sss"/>
    <property type="match status" value="1"/>
</dbReference>
<evidence type="ECO:0000256" key="7">
    <source>
        <dbReference type="SAM" id="Phobius"/>
    </source>
</evidence>
<dbReference type="PANTHER" id="PTHR11819">
    <property type="entry name" value="SOLUTE CARRIER FAMILY 5"/>
    <property type="match status" value="1"/>
</dbReference>
<keyword evidence="4 7" id="KW-1133">Transmembrane helix</keyword>
<accession>A0A2U8GTN0</accession>
<dbReference type="Proteomes" id="UP000244930">
    <property type="component" value="Chromosome"/>
</dbReference>
<reference evidence="8 9" key="1">
    <citation type="submission" date="2017-06" db="EMBL/GenBank/DDBJ databases">
        <title>Azoarcus.</title>
        <authorList>
            <person name="Woo J.-H."/>
            <person name="Kim H.-S."/>
        </authorList>
    </citation>
    <scope>NUCLEOTIDE SEQUENCE [LARGE SCALE GENOMIC DNA]</scope>
    <source>
        <strain evidence="8 9">TSPY31</strain>
    </source>
</reference>
<dbReference type="PROSITE" id="PS50283">
    <property type="entry name" value="NA_SOLUT_SYMP_3"/>
    <property type="match status" value="1"/>
</dbReference>
<feature type="transmembrane region" description="Helical" evidence="7">
    <location>
        <begin position="365"/>
        <end position="384"/>
    </location>
</feature>
<evidence type="ECO:0000313" key="9">
    <source>
        <dbReference type="Proteomes" id="UP000244930"/>
    </source>
</evidence>
<feature type="transmembrane region" description="Helical" evidence="7">
    <location>
        <begin position="6"/>
        <end position="24"/>
    </location>
</feature>
<dbReference type="GO" id="GO:0005886">
    <property type="term" value="C:plasma membrane"/>
    <property type="evidence" value="ECO:0007669"/>
    <property type="project" value="TreeGrafter"/>
</dbReference>
<keyword evidence="5 7" id="KW-0472">Membrane</keyword>
<dbReference type="Pfam" id="PF00474">
    <property type="entry name" value="SSF"/>
    <property type="match status" value="1"/>
</dbReference>
<keyword evidence="9" id="KW-1185">Reference proteome</keyword>
<evidence type="ECO:0000256" key="4">
    <source>
        <dbReference type="ARBA" id="ARBA00022989"/>
    </source>
</evidence>
<feature type="transmembrane region" description="Helical" evidence="7">
    <location>
        <begin position="495"/>
        <end position="514"/>
    </location>
</feature>
<feature type="transmembrane region" description="Helical" evidence="7">
    <location>
        <begin position="79"/>
        <end position="100"/>
    </location>
</feature>
<feature type="transmembrane region" description="Helical" evidence="7">
    <location>
        <begin position="36"/>
        <end position="59"/>
    </location>
</feature>
<feature type="transmembrane region" description="Helical" evidence="7">
    <location>
        <begin position="390"/>
        <end position="411"/>
    </location>
</feature>